<dbReference type="Proteomes" id="UP001165378">
    <property type="component" value="Unassembled WGS sequence"/>
</dbReference>
<dbReference type="PANTHER" id="PTHR43459">
    <property type="entry name" value="ENOYL-COA HYDRATASE"/>
    <property type="match status" value="1"/>
</dbReference>
<dbReference type="InterPro" id="IPR029045">
    <property type="entry name" value="ClpP/crotonase-like_dom_sf"/>
</dbReference>
<dbReference type="GO" id="GO:0003824">
    <property type="term" value="F:catalytic activity"/>
    <property type="evidence" value="ECO:0007669"/>
    <property type="project" value="UniProtKB-ARBA"/>
</dbReference>
<protein>
    <submittedName>
        <fullName evidence="2">Enoyl-CoA hydratase-related protein</fullName>
    </submittedName>
</protein>
<gene>
    <name evidence="2" type="ORF">LZ495_10530</name>
</gene>
<keyword evidence="3" id="KW-1185">Reference proteome</keyword>
<reference evidence="2" key="1">
    <citation type="submission" date="2022-01" db="EMBL/GenBank/DDBJ databases">
        <title>Genome-Based Taxonomic Classification of the Phylum Actinobacteria.</title>
        <authorList>
            <person name="Gao Y."/>
        </authorList>
    </citation>
    <scope>NUCLEOTIDE SEQUENCE</scope>
    <source>
        <strain evidence="2">KLBMP 8922</strain>
    </source>
</reference>
<organism evidence="2 3">
    <name type="scientific">Yinghuangia soli</name>
    <dbReference type="NCBI Taxonomy" id="2908204"/>
    <lineage>
        <taxon>Bacteria</taxon>
        <taxon>Bacillati</taxon>
        <taxon>Actinomycetota</taxon>
        <taxon>Actinomycetes</taxon>
        <taxon>Kitasatosporales</taxon>
        <taxon>Streptomycetaceae</taxon>
        <taxon>Yinghuangia</taxon>
    </lineage>
</organism>
<dbReference type="RefSeq" id="WP_235051806.1">
    <property type="nucleotide sequence ID" value="NZ_JAKFHA010000004.1"/>
</dbReference>
<sequence length="282" mass="29865">MADGDHYGFTHLRTELRGRILTVTLDRPARRNAISPEMHAEFTPLFRRIATDDHVDVVLLTGAGGKAFCVGADFAGMDAKLATGYPDGNPELLEGSAALVRAQLAIPQPVIAAINGDALGLGATLALFCDVTFLADTARIGDPHVNAGLVAGDGGAILWPLLLGLNRGKEYLMTGDMMTADEALRFGLVNHVCPAEDVLAQATALAERLARGPQIALRFNKRLANAELDDRVGRLLDTSLALEALTFTTADHREAVTAFLERRTPRFGSTAATAPATPGETA</sequence>
<dbReference type="EMBL" id="JAKFHA010000004">
    <property type="protein sequence ID" value="MCF2527647.1"/>
    <property type="molecule type" value="Genomic_DNA"/>
</dbReference>
<dbReference type="PANTHER" id="PTHR43459:SF3">
    <property type="entry name" value="ENOYL-COA HYDRATASE ECHA15 (ENOYL HYDRASE) (UNSATURATED ACYL-COA HYDRATASE) (CROTONASE)-RELATED"/>
    <property type="match status" value="1"/>
</dbReference>
<comment type="caution">
    <text evidence="2">The sequence shown here is derived from an EMBL/GenBank/DDBJ whole genome shotgun (WGS) entry which is preliminary data.</text>
</comment>
<dbReference type="InterPro" id="IPR001753">
    <property type="entry name" value="Enoyl-CoA_hydra/iso"/>
</dbReference>
<dbReference type="CDD" id="cd06558">
    <property type="entry name" value="crotonase-like"/>
    <property type="match status" value="1"/>
</dbReference>
<dbReference type="InterPro" id="IPR014748">
    <property type="entry name" value="Enoyl-CoA_hydra_C"/>
</dbReference>
<evidence type="ECO:0000313" key="3">
    <source>
        <dbReference type="Proteomes" id="UP001165378"/>
    </source>
</evidence>
<dbReference type="Gene3D" id="3.90.226.10">
    <property type="entry name" value="2-enoyl-CoA Hydratase, Chain A, domain 1"/>
    <property type="match status" value="1"/>
</dbReference>
<comment type="similarity">
    <text evidence="1">Belongs to the enoyl-CoA hydratase/isomerase family.</text>
</comment>
<evidence type="ECO:0000256" key="1">
    <source>
        <dbReference type="ARBA" id="ARBA00005254"/>
    </source>
</evidence>
<name>A0AA41PXY5_9ACTN</name>
<dbReference type="Pfam" id="PF00378">
    <property type="entry name" value="ECH_1"/>
    <property type="match status" value="1"/>
</dbReference>
<dbReference type="AlphaFoldDB" id="A0AA41PXY5"/>
<proteinExistence type="inferred from homology"/>
<dbReference type="SUPFAM" id="SSF52096">
    <property type="entry name" value="ClpP/crotonase"/>
    <property type="match status" value="1"/>
</dbReference>
<evidence type="ECO:0000313" key="2">
    <source>
        <dbReference type="EMBL" id="MCF2527647.1"/>
    </source>
</evidence>
<accession>A0AA41PXY5</accession>
<dbReference type="Gene3D" id="1.10.12.10">
    <property type="entry name" value="Lyase 2-enoyl-coa Hydratase, Chain A, domain 2"/>
    <property type="match status" value="1"/>
</dbReference>